<accession>A0A4U0TQQ1</accession>
<dbReference type="PRINTS" id="PR00415">
    <property type="entry name" value="ACONITASE"/>
</dbReference>
<evidence type="ECO:0000256" key="10">
    <source>
        <dbReference type="ARBA" id="ARBA00023128"/>
    </source>
</evidence>
<dbReference type="PROSITE" id="PS01244">
    <property type="entry name" value="ACONITASE_2"/>
    <property type="match status" value="1"/>
</dbReference>
<dbReference type="Proteomes" id="UP000308549">
    <property type="component" value="Unassembled WGS sequence"/>
</dbReference>
<dbReference type="GO" id="GO:0003994">
    <property type="term" value="F:aconitate hydratase activity"/>
    <property type="evidence" value="ECO:0007669"/>
    <property type="project" value="UniProtKB-EC"/>
</dbReference>
<keyword evidence="18" id="KW-1185">Reference proteome</keyword>
<sequence length="778" mass="84980">MLSRAATRQMPRMLGRRNFATPAEPLTKKVEMTNWEKGHFINYAKMNENLNIVRQRLNRPLTYAEKILYSHLDDPHGQDIERGKSYLKLRPDRVACQDATAQMAILQFMSAGMPSVATPTTVHCDHLIEAQIGGEKDLERAQQINKEVYDFLSTSCAKYDIGFWKPGSGIIHQIVMENYAFPGGLMIGTDSHTPNAGGLGMCAIGVGGADAVDVMANLPWELKAPKVIGVKLTGEMSGWTAPKDIILKVAGILTVKGGTGAIIEYHGPGVNNLSCTGMGTICNMGAEIGATTSLFPFNDRMYDYLASTNRKAIGDFSRSYTAELHEDEGAEYDELIEINLSELEPHINGPFTPDLATPISKFKEAVQANKWPEELKVGLIGSCTNSSYEDMSRAASIAQDALDHGIKAKSVFTVTPGSEQIRATIERDGQLKTLEDFGGMVLANACGPCIGQWDRQDVERGQPNSIISSYNRNFTGRNDGNPATHSFVTSPDLVVAMTVAGTLNFNPLTDKLKGKDGKEFMLKAPTGEGLPANGFDPGRDTYQAPPQDRSNVSVAVSPTSDRLQVLQPFNAWDGKDAMDLPILIKAQGKTTTDHISMAGPWLKYRGHLDNISNNMLIGAINSANGEANKVKNFTTGETDAVPNTARDYKSKGIRWVVVGDWNYGEGSSREHAALEPRHLGGLAIITRSFARIHETNLKKQGMLPLTFANPEDYDKIKPEDKVDLMCTELAVGKPFTMKVHPANGQEFEVPLAHTFNESQIEWFKNGSALNTMAKNAGH</sequence>
<dbReference type="InterPro" id="IPR018136">
    <property type="entry name" value="Aconitase_4Fe-4S_BS"/>
</dbReference>
<dbReference type="NCBIfam" id="NF005558">
    <property type="entry name" value="PRK07229.1"/>
    <property type="match status" value="1"/>
</dbReference>
<evidence type="ECO:0000256" key="2">
    <source>
        <dbReference type="ARBA" id="ARBA00004717"/>
    </source>
</evidence>
<evidence type="ECO:0000313" key="18">
    <source>
        <dbReference type="Proteomes" id="UP000308549"/>
    </source>
</evidence>
<proteinExistence type="inferred from homology"/>
<dbReference type="EC" id="4.2.1.-" evidence="13"/>
<evidence type="ECO:0000256" key="1">
    <source>
        <dbReference type="ARBA" id="ARBA00004173"/>
    </source>
</evidence>
<evidence type="ECO:0000256" key="6">
    <source>
        <dbReference type="ARBA" id="ARBA00022723"/>
    </source>
</evidence>
<dbReference type="FunFam" id="3.20.19.10:FF:000002">
    <property type="entry name" value="Aconitate hydratase, mitochondrial"/>
    <property type="match status" value="1"/>
</dbReference>
<evidence type="ECO:0000256" key="13">
    <source>
        <dbReference type="RuleBase" id="RU362107"/>
    </source>
</evidence>
<dbReference type="GO" id="GO:0051539">
    <property type="term" value="F:4 iron, 4 sulfur cluster binding"/>
    <property type="evidence" value="ECO:0007669"/>
    <property type="project" value="UniProtKB-UniRule"/>
</dbReference>
<dbReference type="InterPro" id="IPR050926">
    <property type="entry name" value="Aconitase/IPM_isomerase"/>
</dbReference>
<comment type="subcellular location">
    <subcellularLocation>
        <location evidence="1 13">Mitochondrion</location>
    </subcellularLocation>
</comment>
<dbReference type="SUPFAM" id="SSF53732">
    <property type="entry name" value="Aconitase iron-sulfur domain"/>
    <property type="match status" value="1"/>
</dbReference>
<dbReference type="FunFam" id="3.40.1060.10:FF:000001">
    <property type="entry name" value="Aconitate hydratase, mitochondrial"/>
    <property type="match status" value="1"/>
</dbReference>
<protein>
    <recommendedName>
        <fullName evidence="4 13">Aconitate hydratase, mitochondrial</fullName>
        <shortName evidence="13">Aconitase</shortName>
        <ecNumber evidence="13">4.2.1.-</ecNumber>
    </recommendedName>
</protein>
<dbReference type="PANTHER" id="PTHR43160">
    <property type="entry name" value="ACONITATE HYDRATASE B"/>
    <property type="match status" value="1"/>
</dbReference>
<evidence type="ECO:0000256" key="9">
    <source>
        <dbReference type="ARBA" id="ARBA00023014"/>
    </source>
</evidence>
<dbReference type="InterPro" id="IPR000573">
    <property type="entry name" value="AconitaseA/IPMdHydase_ssu_swvl"/>
</dbReference>
<dbReference type="CDD" id="cd01584">
    <property type="entry name" value="AcnA_Mitochondrial"/>
    <property type="match status" value="1"/>
</dbReference>
<dbReference type="Pfam" id="PF00694">
    <property type="entry name" value="Aconitase_C"/>
    <property type="match status" value="1"/>
</dbReference>
<keyword evidence="8 13" id="KW-0408">Iron</keyword>
<comment type="similarity">
    <text evidence="3 13">Belongs to the aconitase/IPM isomerase family.</text>
</comment>
<dbReference type="InterPro" id="IPR001030">
    <property type="entry name" value="Acoase/IPM_deHydtase_lsu_aba"/>
</dbReference>
<comment type="cofactor">
    <cofactor evidence="13">
        <name>[4Fe-4S] cluster</name>
        <dbReference type="ChEBI" id="CHEBI:49883"/>
    </cofactor>
    <text evidence="13">Binds 1 [4Fe-4S] cluster per subunit.</text>
</comment>
<evidence type="ECO:0000256" key="3">
    <source>
        <dbReference type="ARBA" id="ARBA00007185"/>
    </source>
</evidence>
<evidence type="ECO:0000313" key="17">
    <source>
        <dbReference type="EMBL" id="TKA24226.1"/>
    </source>
</evidence>
<keyword evidence="10 13" id="KW-0496">Mitochondrion</keyword>
<reference evidence="17 18" key="1">
    <citation type="submission" date="2017-03" db="EMBL/GenBank/DDBJ databases">
        <title>Genomes of endolithic fungi from Antarctica.</title>
        <authorList>
            <person name="Coleine C."/>
            <person name="Masonjones S."/>
            <person name="Stajich J.E."/>
        </authorList>
    </citation>
    <scope>NUCLEOTIDE SEQUENCE [LARGE SCALE GENOMIC DNA]</scope>
    <source>
        <strain evidence="17 18">CCFEE 6315</strain>
    </source>
</reference>
<dbReference type="Pfam" id="PF00330">
    <property type="entry name" value="Aconitase"/>
    <property type="match status" value="1"/>
</dbReference>
<evidence type="ECO:0000256" key="7">
    <source>
        <dbReference type="ARBA" id="ARBA00022946"/>
    </source>
</evidence>
<keyword evidence="7 13" id="KW-0809">Transit peptide</keyword>
<evidence type="ECO:0000256" key="4">
    <source>
        <dbReference type="ARBA" id="ARBA00015940"/>
    </source>
</evidence>
<evidence type="ECO:0000256" key="11">
    <source>
        <dbReference type="ARBA" id="ARBA00023239"/>
    </source>
</evidence>
<dbReference type="Gene3D" id="3.30.499.10">
    <property type="entry name" value="Aconitase, domain 3"/>
    <property type="match status" value="2"/>
</dbReference>
<evidence type="ECO:0000256" key="14">
    <source>
        <dbReference type="SAM" id="MobiDB-lite"/>
    </source>
</evidence>
<comment type="caution">
    <text evidence="17">The sequence shown here is derived from an EMBL/GenBank/DDBJ whole genome shotgun (WGS) entry which is preliminary data.</text>
</comment>
<evidence type="ECO:0000256" key="5">
    <source>
        <dbReference type="ARBA" id="ARBA00022532"/>
    </source>
</evidence>
<dbReference type="InterPro" id="IPR006248">
    <property type="entry name" value="Aconitase_mito-like"/>
</dbReference>
<evidence type="ECO:0000256" key="12">
    <source>
        <dbReference type="ARBA" id="ARBA00023501"/>
    </source>
</evidence>
<keyword evidence="9 13" id="KW-0411">Iron-sulfur</keyword>
<dbReference type="PROSITE" id="PS00450">
    <property type="entry name" value="ACONITASE_1"/>
    <property type="match status" value="1"/>
</dbReference>
<dbReference type="PANTHER" id="PTHR43160:SF3">
    <property type="entry name" value="ACONITATE HYDRATASE, MITOCHONDRIAL"/>
    <property type="match status" value="1"/>
</dbReference>
<dbReference type="InterPro" id="IPR015931">
    <property type="entry name" value="Acnase/IPM_dHydase_lsu_aba_1/3"/>
</dbReference>
<comment type="pathway">
    <text evidence="2">Carbohydrate metabolism; tricarboxylic acid cycle; isocitrate from oxaloacetate: step 2/2.</text>
</comment>
<evidence type="ECO:0000259" key="16">
    <source>
        <dbReference type="Pfam" id="PF00694"/>
    </source>
</evidence>
<dbReference type="NCBIfam" id="TIGR01340">
    <property type="entry name" value="aconitase_mito"/>
    <property type="match status" value="1"/>
</dbReference>
<gene>
    <name evidence="17" type="ORF">B0A50_05990</name>
</gene>
<dbReference type="SUPFAM" id="SSF52016">
    <property type="entry name" value="LeuD/IlvD-like"/>
    <property type="match status" value="1"/>
</dbReference>
<dbReference type="Gene3D" id="3.40.1060.10">
    <property type="entry name" value="Aconitase, Domain 2"/>
    <property type="match status" value="1"/>
</dbReference>
<dbReference type="InterPro" id="IPR015932">
    <property type="entry name" value="Aconitase_dom2"/>
</dbReference>
<dbReference type="FunFam" id="3.30.499.10:FF:000003">
    <property type="entry name" value="Aconitate hydratase, mitochondrial"/>
    <property type="match status" value="1"/>
</dbReference>
<dbReference type="AlphaFoldDB" id="A0A4U0TQQ1"/>
<dbReference type="OrthoDB" id="2224430at2759"/>
<organism evidence="17 18">
    <name type="scientific">Salinomyces thailandicus</name>
    <dbReference type="NCBI Taxonomy" id="706561"/>
    <lineage>
        <taxon>Eukaryota</taxon>
        <taxon>Fungi</taxon>
        <taxon>Dikarya</taxon>
        <taxon>Ascomycota</taxon>
        <taxon>Pezizomycotina</taxon>
        <taxon>Dothideomycetes</taxon>
        <taxon>Dothideomycetidae</taxon>
        <taxon>Mycosphaerellales</taxon>
        <taxon>Teratosphaeriaceae</taxon>
        <taxon>Salinomyces</taxon>
    </lineage>
</organism>
<feature type="domain" description="Aconitase/3-isopropylmalate dehydratase large subunit alpha/beta/alpha" evidence="15">
    <location>
        <begin position="65"/>
        <end position="501"/>
    </location>
</feature>
<dbReference type="GO" id="GO:0005739">
    <property type="term" value="C:mitochondrion"/>
    <property type="evidence" value="ECO:0007669"/>
    <property type="project" value="UniProtKB-SubCell"/>
</dbReference>
<evidence type="ECO:0000259" key="15">
    <source>
        <dbReference type="Pfam" id="PF00330"/>
    </source>
</evidence>
<dbReference type="GO" id="GO:0005829">
    <property type="term" value="C:cytosol"/>
    <property type="evidence" value="ECO:0007669"/>
    <property type="project" value="TreeGrafter"/>
</dbReference>
<keyword evidence="6 13" id="KW-0479">Metal-binding</keyword>
<dbReference type="GO" id="GO:0046872">
    <property type="term" value="F:metal ion binding"/>
    <property type="evidence" value="ECO:0007669"/>
    <property type="project" value="UniProtKB-UniRule"/>
</dbReference>
<feature type="region of interest" description="Disordered" evidence="14">
    <location>
        <begin position="527"/>
        <end position="552"/>
    </location>
</feature>
<dbReference type="Gene3D" id="3.20.19.10">
    <property type="entry name" value="Aconitase, domain 4"/>
    <property type="match status" value="1"/>
</dbReference>
<dbReference type="GO" id="GO:0006099">
    <property type="term" value="P:tricarboxylic acid cycle"/>
    <property type="evidence" value="ECO:0007669"/>
    <property type="project" value="UniProtKB-KW"/>
</dbReference>
<dbReference type="InterPro" id="IPR015928">
    <property type="entry name" value="Aconitase/3IPM_dehydase_swvl"/>
</dbReference>
<name>A0A4U0TQQ1_9PEZI</name>
<keyword evidence="11 13" id="KW-0456">Lyase</keyword>
<evidence type="ECO:0000256" key="8">
    <source>
        <dbReference type="ARBA" id="ARBA00023004"/>
    </source>
</evidence>
<dbReference type="InterPro" id="IPR036008">
    <property type="entry name" value="Aconitase_4Fe-4S_dom"/>
</dbReference>
<feature type="domain" description="Aconitase A/isopropylmalate dehydratase small subunit swivel" evidence="16">
    <location>
        <begin position="581"/>
        <end position="709"/>
    </location>
</feature>
<dbReference type="FunFam" id="3.30.499.10:FF:000004">
    <property type="entry name" value="Aconitate hydratase, mitochondrial"/>
    <property type="match status" value="1"/>
</dbReference>
<keyword evidence="5" id="KW-0816">Tricarboxylic acid cycle</keyword>
<dbReference type="EMBL" id="NAJL01000046">
    <property type="protein sequence ID" value="TKA24226.1"/>
    <property type="molecule type" value="Genomic_DNA"/>
</dbReference>
<comment type="catalytic activity">
    <reaction evidence="12">
        <text>citrate = D-threo-isocitrate</text>
        <dbReference type="Rhea" id="RHEA:10336"/>
        <dbReference type="ChEBI" id="CHEBI:15562"/>
        <dbReference type="ChEBI" id="CHEBI:16947"/>
        <dbReference type="EC" id="4.2.1.3"/>
    </reaction>
</comment>